<protein>
    <submittedName>
        <fullName evidence="2">Uncharacterized protein</fullName>
    </submittedName>
</protein>
<gene>
    <name evidence="2" type="ORF">DPMN_029763</name>
</gene>
<accession>A0A9D4LYR1</accession>
<dbReference type="Proteomes" id="UP000828390">
    <property type="component" value="Unassembled WGS sequence"/>
</dbReference>
<dbReference type="AlphaFoldDB" id="A0A9D4LYR1"/>
<proteinExistence type="predicted"/>
<comment type="caution">
    <text evidence="2">The sequence shown here is derived from an EMBL/GenBank/DDBJ whole genome shotgun (WGS) entry which is preliminary data.</text>
</comment>
<evidence type="ECO:0000313" key="3">
    <source>
        <dbReference type="Proteomes" id="UP000828390"/>
    </source>
</evidence>
<dbReference type="EMBL" id="JAIWYP010000002">
    <property type="protein sequence ID" value="KAH3866665.1"/>
    <property type="molecule type" value="Genomic_DNA"/>
</dbReference>
<reference evidence="2" key="1">
    <citation type="journal article" date="2019" name="bioRxiv">
        <title>The Genome of the Zebra Mussel, Dreissena polymorpha: A Resource for Invasive Species Research.</title>
        <authorList>
            <person name="McCartney M.A."/>
            <person name="Auch B."/>
            <person name="Kono T."/>
            <person name="Mallez S."/>
            <person name="Zhang Y."/>
            <person name="Obille A."/>
            <person name="Becker A."/>
            <person name="Abrahante J.E."/>
            <person name="Garbe J."/>
            <person name="Badalamenti J.P."/>
            <person name="Herman A."/>
            <person name="Mangelson H."/>
            <person name="Liachko I."/>
            <person name="Sullivan S."/>
            <person name="Sone E.D."/>
            <person name="Koren S."/>
            <person name="Silverstein K.A.T."/>
            <person name="Beckman K.B."/>
            <person name="Gohl D.M."/>
        </authorList>
    </citation>
    <scope>NUCLEOTIDE SEQUENCE</scope>
    <source>
        <strain evidence="2">Duluth1</strain>
        <tissue evidence="2">Whole animal</tissue>
    </source>
</reference>
<name>A0A9D4LYR1_DREPO</name>
<evidence type="ECO:0000313" key="2">
    <source>
        <dbReference type="EMBL" id="KAH3866665.1"/>
    </source>
</evidence>
<feature type="region of interest" description="Disordered" evidence="1">
    <location>
        <begin position="116"/>
        <end position="137"/>
    </location>
</feature>
<organism evidence="2 3">
    <name type="scientific">Dreissena polymorpha</name>
    <name type="common">Zebra mussel</name>
    <name type="synonym">Mytilus polymorpha</name>
    <dbReference type="NCBI Taxonomy" id="45954"/>
    <lineage>
        <taxon>Eukaryota</taxon>
        <taxon>Metazoa</taxon>
        <taxon>Spiralia</taxon>
        <taxon>Lophotrochozoa</taxon>
        <taxon>Mollusca</taxon>
        <taxon>Bivalvia</taxon>
        <taxon>Autobranchia</taxon>
        <taxon>Heteroconchia</taxon>
        <taxon>Euheterodonta</taxon>
        <taxon>Imparidentia</taxon>
        <taxon>Neoheterodontei</taxon>
        <taxon>Myida</taxon>
        <taxon>Dreissenoidea</taxon>
        <taxon>Dreissenidae</taxon>
        <taxon>Dreissena</taxon>
    </lineage>
</organism>
<keyword evidence="3" id="KW-1185">Reference proteome</keyword>
<sequence length="137" mass="15341">MKKLCKNKIVDGRGLCKRGAPGLVMGPCIVEIDLIVIREVHNQFEVNRLKGNIGWVWPMWANMDGLVMGPCILDIDCIVIRDVQYHFEVNRYRNEEVNGSGQNFKQGTFQGFSANSVGEDSGQDGHTAEITTISPRF</sequence>
<reference evidence="2" key="2">
    <citation type="submission" date="2020-11" db="EMBL/GenBank/DDBJ databases">
        <authorList>
            <person name="McCartney M.A."/>
            <person name="Auch B."/>
            <person name="Kono T."/>
            <person name="Mallez S."/>
            <person name="Becker A."/>
            <person name="Gohl D.M."/>
            <person name="Silverstein K.A.T."/>
            <person name="Koren S."/>
            <person name="Bechman K.B."/>
            <person name="Herman A."/>
            <person name="Abrahante J.E."/>
            <person name="Garbe J."/>
        </authorList>
    </citation>
    <scope>NUCLEOTIDE SEQUENCE</scope>
    <source>
        <strain evidence="2">Duluth1</strain>
        <tissue evidence="2">Whole animal</tissue>
    </source>
</reference>
<evidence type="ECO:0000256" key="1">
    <source>
        <dbReference type="SAM" id="MobiDB-lite"/>
    </source>
</evidence>